<accession>A0ABN7WRG7</accession>
<evidence type="ECO:0000313" key="3">
    <source>
        <dbReference type="Proteomes" id="UP000789901"/>
    </source>
</evidence>
<feature type="non-terminal residue" evidence="2">
    <location>
        <position position="1"/>
    </location>
</feature>
<feature type="region of interest" description="Disordered" evidence="1">
    <location>
        <begin position="83"/>
        <end position="106"/>
    </location>
</feature>
<gene>
    <name evidence="2" type="ORF">GMARGA_LOCUS34237</name>
</gene>
<comment type="caution">
    <text evidence="2">The sequence shown here is derived from an EMBL/GenBank/DDBJ whole genome shotgun (WGS) entry which is preliminary data.</text>
</comment>
<evidence type="ECO:0000313" key="2">
    <source>
        <dbReference type="EMBL" id="CAG8838967.1"/>
    </source>
</evidence>
<protein>
    <submittedName>
        <fullName evidence="2">45874_t:CDS:1</fullName>
    </submittedName>
</protein>
<name>A0ABN7WRG7_GIGMA</name>
<reference evidence="2 3" key="1">
    <citation type="submission" date="2021-06" db="EMBL/GenBank/DDBJ databases">
        <authorList>
            <person name="Kallberg Y."/>
            <person name="Tangrot J."/>
            <person name="Rosling A."/>
        </authorList>
    </citation>
    <scope>NUCLEOTIDE SEQUENCE [LARGE SCALE GENOMIC DNA]</scope>
    <source>
        <strain evidence="2 3">120-4 pot B 10/14</strain>
    </source>
</reference>
<organism evidence="2 3">
    <name type="scientific">Gigaspora margarita</name>
    <dbReference type="NCBI Taxonomy" id="4874"/>
    <lineage>
        <taxon>Eukaryota</taxon>
        <taxon>Fungi</taxon>
        <taxon>Fungi incertae sedis</taxon>
        <taxon>Mucoromycota</taxon>
        <taxon>Glomeromycotina</taxon>
        <taxon>Glomeromycetes</taxon>
        <taxon>Diversisporales</taxon>
        <taxon>Gigasporaceae</taxon>
        <taxon>Gigaspora</taxon>
    </lineage>
</organism>
<evidence type="ECO:0000256" key="1">
    <source>
        <dbReference type="SAM" id="MobiDB-lite"/>
    </source>
</evidence>
<proteinExistence type="predicted"/>
<dbReference type="Proteomes" id="UP000789901">
    <property type="component" value="Unassembled WGS sequence"/>
</dbReference>
<keyword evidence="3" id="KW-1185">Reference proteome</keyword>
<sequence length="121" mass="13986">LQTREDLSENKVFGPLKKIFISSDKMSKFEIVQESFVDRLEAIILQKVENNKKTKRSYDNTTEEYTESGRIDLGMQIDSMTSAEQNNKTVESHDASMISSRTRATYKKVRVPQKMTKLCNK</sequence>
<dbReference type="EMBL" id="CAJVQB010059393">
    <property type="protein sequence ID" value="CAG8838967.1"/>
    <property type="molecule type" value="Genomic_DNA"/>
</dbReference>